<evidence type="ECO:0000256" key="1">
    <source>
        <dbReference type="SAM" id="Coils"/>
    </source>
</evidence>
<keyword evidence="1" id="KW-0175">Coiled coil</keyword>
<evidence type="ECO:0000259" key="3">
    <source>
        <dbReference type="SMART" id="SM00954"/>
    </source>
</evidence>
<organism evidence="4 5">
    <name type="scientific">Thiocapsa marina 5811</name>
    <dbReference type="NCBI Taxonomy" id="768671"/>
    <lineage>
        <taxon>Bacteria</taxon>
        <taxon>Pseudomonadati</taxon>
        <taxon>Pseudomonadota</taxon>
        <taxon>Gammaproteobacteria</taxon>
        <taxon>Chromatiales</taxon>
        <taxon>Chromatiaceae</taxon>
        <taxon>Thiocapsa</taxon>
    </lineage>
</organism>
<dbReference type="GO" id="GO:0015969">
    <property type="term" value="P:guanosine tetraphosphate metabolic process"/>
    <property type="evidence" value="ECO:0007669"/>
    <property type="project" value="InterPro"/>
</dbReference>
<dbReference type="Proteomes" id="UP000005459">
    <property type="component" value="Unassembled WGS sequence"/>
</dbReference>
<dbReference type="EMBL" id="AFWV01000020">
    <property type="protein sequence ID" value="EGV16228.1"/>
    <property type="molecule type" value="Genomic_DNA"/>
</dbReference>
<dbReference type="Pfam" id="PF04607">
    <property type="entry name" value="RelA_SpoT"/>
    <property type="match status" value="1"/>
</dbReference>
<dbReference type="InterPro" id="IPR007685">
    <property type="entry name" value="RelA_SpoT"/>
</dbReference>
<dbReference type="eggNOG" id="COG1226">
    <property type="taxonomic scope" value="Bacteria"/>
</dbReference>
<name>F9UHQ2_9GAMM</name>
<dbReference type="Gene3D" id="1.10.287.860">
    <property type="entry name" value="Nucleotidyltransferase"/>
    <property type="match status" value="1"/>
</dbReference>
<dbReference type="InterPro" id="IPR003032">
    <property type="entry name" value="Ryanodine_rcpt"/>
</dbReference>
<dbReference type="SUPFAM" id="SSF48452">
    <property type="entry name" value="TPR-like"/>
    <property type="match status" value="1"/>
</dbReference>
<feature type="compositionally biased region" description="Basic and acidic residues" evidence="2">
    <location>
        <begin position="644"/>
        <end position="653"/>
    </location>
</feature>
<keyword evidence="5" id="KW-1185">Reference proteome</keyword>
<evidence type="ECO:0000313" key="5">
    <source>
        <dbReference type="Proteomes" id="UP000005459"/>
    </source>
</evidence>
<protein>
    <submittedName>
        <fullName evidence="4">RelA/SpoT domain protein</fullName>
    </submittedName>
</protein>
<dbReference type="AlphaFoldDB" id="F9UHQ2"/>
<dbReference type="PATRIC" id="fig|768671.3.peg.4697"/>
<dbReference type="Gene3D" id="6.20.350.10">
    <property type="match status" value="1"/>
</dbReference>
<dbReference type="InterPro" id="IPR043519">
    <property type="entry name" value="NT_sf"/>
</dbReference>
<feature type="domain" description="RelA/SpoT" evidence="3">
    <location>
        <begin position="51"/>
        <end position="212"/>
    </location>
</feature>
<dbReference type="eggNOG" id="COG2357">
    <property type="taxonomic scope" value="Bacteria"/>
</dbReference>
<dbReference type="RefSeq" id="WP_007195327.1">
    <property type="nucleotide sequence ID" value="NZ_AFWV01000020.1"/>
</dbReference>
<dbReference type="OrthoDB" id="9801824at2"/>
<dbReference type="PANTHER" id="PTHR41773">
    <property type="entry name" value="GTP PYROPHOSPHATASE-RELATED"/>
    <property type="match status" value="1"/>
</dbReference>
<accession>F9UHQ2</accession>
<feature type="coiled-coil region" evidence="1">
    <location>
        <begin position="553"/>
        <end position="601"/>
    </location>
</feature>
<dbReference type="Gene3D" id="1.25.40.10">
    <property type="entry name" value="Tetratricopeptide repeat domain"/>
    <property type="match status" value="1"/>
</dbReference>
<dbReference type="STRING" id="768671.ThimaDRAFT_4455"/>
<dbReference type="CDD" id="cd05399">
    <property type="entry name" value="NT_Rel-Spo_like"/>
    <property type="match status" value="1"/>
</dbReference>
<sequence>MPESASLIAKYQADVAAFKAVRPDYRLFAAIVERVLKRAAGELGISAIVQARVKELASFAEKTIRKQASYRDPVNSMTDLCGARVITESTDAIAPICAFIRKHFLIDEANSEDTAARLGVGEFGYRSVHFIVALKPGELTEDIAAVMAEQAQDPEVARIVARLHERRSHEECDGKSYAPGPKYRMEIQVRSLLQHAWASLYHDRVYKSAFNLPANLKRDLLRIAAVLEDADESFARAIAAVDGYREYFGTYLPPDRMGDELAKDRQVLAFDPGNLGLALKAARLAVSLERWADVVEILEPFVAAWEALPWPKPDGHWPTRSAALDAAIAAYESAKTPGDQRRARAVLDDLRDPRAMNLLLDYGIANWRLGERAVARRDLLRATGLDLTSADAVIALAETRDEEGRRTPARLGYGKAFEINPDEPRAVRGFLQLTAEHDHDLGFVAPMRPTLAKAVQRCRERAALGIYLPWAHYDIGCFLLFLSRPFEALAAYARAVELSHTETPIETALDQARRLREALDEGPDGAWTALERFLVVARVVKLEAQWRAAEQAVIDRRKDLDAAEEALQNALKKAETREVGLEAEQSKFDAARAALERATAEVQVRREAAAAAQHALESEVGHPDCPVLRGPARGQPKPQTGVHGESDSSEPARDQVVIVVGGCSREDETRMQEYRPLLEDAFRGFSGTLFGGGTRNGIAEMVGNLPETRPGAILKLAILPESMPAEHDRHPAYRLYYHPGNGFSPPGPVQVWADLLSQGVRPAEVRVIGIGGGTVAGLEYRLALMMGAKVGVLRGSGRAAEEILEDPDWSGHPNLIALPYDPQTVRLFVNRPSSAAVLTPDQREAAARIEHARNAESRRIKAGADEDRNQPWDRLREDLKALILDRVDFSIEQLRAVGLRLVPSDQVPDGVATVETLTSEQIEIMAEMEHGRWCVQKLLDGWRLAEVKDEPNKRHPDLIRWEDLDEESRDKDRDYARRVPSVLKELGFAVFAVDGTAGFEWLRQ</sequence>
<dbReference type="Pfam" id="PF02026">
    <property type="entry name" value="RyR"/>
    <property type="match status" value="1"/>
</dbReference>
<gene>
    <name evidence="4" type="ORF">ThimaDRAFT_4455</name>
</gene>
<dbReference type="SUPFAM" id="SSF81301">
    <property type="entry name" value="Nucleotidyltransferase"/>
    <property type="match status" value="1"/>
</dbReference>
<feature type="region of interest" description="Disordered" evidence="2">
    <location>
        <begin position="613"/>
        <end position="653"/>
    </location>
</feature>
<dbReference type="InterPro" id="IPR011990">
    <property type="entry name" value="TPR-like_helical_dom_sf"/>
</dbReference>
<evidence type="ECO:0000256" key="2">
    <source>
        <dbReference type="SAM" id="MobiDB-lite"/>
    </source>
</evidence>
<proteinExistence type="predicted"/>
<dbReference type="SMART" id="SM00954">
    <property type="entry name" value="RelA_SpoT"/>
    <property type="match status" value="1"/>
</dbReference>
<dbReference type="Gene3D" id="3.30.460.10">
    <property type="entry name" value="Beta Polymerase, domain 2"/>
    <property type="match status" value="1"/>
</dbReference>
<evidence type="ECO:0000313" key="4">
    <source>
        <dbReference type="EMBL" id="EGV16228.1"/>
    </source>
</evidence>
<dbReference type="PANTHER" id="PTHR41773:SF1">
    <property type="entry name" value="RELA_SPOT DOMAIN-CONTAINING PROTEIN"/>
    <property type="match status" value="1"/>
</dbReference>
<reference evidence="4 5" key="1">
    <citation type="submission" date="2011-06" db="EMBL/GenBank/DDBJ databases">
        <title>The draft genome of Thiocapsa marina 5811.</title>
        <authorList>
            <consortium name="US DOE Joint Genome Institute (JGI-PGF)"/>
            <person name="Lucas S."/>
            <person name="Han J."/>
            <person name="Cheng J.-F."/>
            <person name="Goodwin L."/>
            <person name="Pitluck S."/>
            <person name="Peters L."/>
            <person name="Land M.L."/>
            <person name="Hauser L."/>
            <person name="Vogl K."/>
            <person name="Liu Z."/>
            <person name="Imhoff J."/>
            <person name="Thiel V."/>
            <person name="Frigaard N.-U."/>
            <person name="Bryant D."/>
            <person name="Woyke T.J."/>
        </authorList>
    </citation>
    <scope>NUCLEOTIDE SEQUENCE [LARGE SCALE GENOMIC DNA]</scope>
    <source>
        <strain evidence="4 5">5811</strain>
    </source>
</reference>